<feature type="domain" description="RNA polymerase sigma factor 70 region 4 type 2" evidence="7">
    <location>
        <begin position="130"/>
        <end position="180"/>
    </location>
</feature>
<dbReference type="InterPro" id="IPR013324">
    <property type="entry name" value="RNA_pol_sigma_r3/r4-like"/>
</dbReference>
<comment type="caution">
    <text evidence="8">The sequence shown here is derived from an EMBL/GenBank/DDBJ whole genome shotgun (WGS) entry which is preliminary data.</text>
</comment>
<protein>
    <submittedName>
        <fullName evidence="8">Sigma-70 family RNA polymerase sigma factor</fullName>
    </submittedName>
</protein>
<keyword evidence="4" id="KW-0238">DNA-binding</keyword>
<gene>
    <name evidence="8" type="ORF">H7J73_20435</name>
</gene>
<dbReference type="PANTHER" id="PTHR43133">
    <property type="entry name" value="RNA POLYMERASE ECF-TYPE SIGMA FACTO"/>
    <property type="match status" value="1"/>
</dbReference>
<evidence type="ECO:0000256" key="5">
    <source>
        <dbReference type="ARBA" id="ARBA00023163"/>
    </source>
</evidence>
<keyword evidence="5" id="KW-0804">Transcription</keyword>
<dbReference type="PANTHER" id="PTHR43133:SF8">
    <property type="entry name" value="RNA POLYMERASE SIGMA FACTOR HI_1459-RELATED"/>
    <property type="match status" value="1"/>
</dbReference>
<dbReference type="InterPro" id="IPR014284">
    <property type="entry name" value="RNA_pol_sigma-70_dom"/>
</dbReference>
<dbReference type="Gene3D" id="1.10.10.10">
    <property type="entry name" value="Winged helix-like DNA-binding domain superfamily/Winged helix DNA-binding domain"/>
    <property type="match status" value="1"/>
</dbReference>
<dbReference type="EMBL" id="JACKTY010000033">
    <property type="protein sequence ID" value="MCV7228385.1"/>
    <property type="molecule type" value="Genomic_DNA"/>
</dbReference>
<evidence type="ECO:0000259" key="6">
    <source>
        <dbReference type="Pfam" id="PF04542"/>
    </source>
</evidence>
<reference evidence="8 9" key="1">
    <citation type="journal article" date="2022" name="BMC Genomics">
        <title>Comparative genome analysis of mycobacteria focusing on tRNA and non-coding RNA.</title>
        <authorList>
            <person name="Behra P.R.K."/>
            <person name="Pettersson B.M.F."/>
            <person name="Ramesh M."/>
            <person name="Das S."/>
            <person name="Dasgupta S."/>
            <person name="Kirsebom L.A."/>
        </authorList>
    </citation>
    <scope>NUCLEOTIDE SEQUENCE [LARGE SCALE GENOMIC DNA]</scope>
    <source>
        <strain evidence="8 9">DSM 44078</strain>
    </source>
</reference>
<dbReference type="InterPro" id="IPR007627">
    <property type="entry name" value="RNA_pol_sigma70_r2"/>
</dbReference>
<dbReference type="SUPFAM" id="SSF88659">
    <property type="entry name" value="Sigma3 and sigma4 domains of RNA polymerase sigma factors"/>
    <property type="match status" value="1"/>
</dbReference>
<feature type="domain" description="RNA polymerase sigma-70 region 2" evidence="6">
    <location>
        <begin position="33"/>
        <end position="98"/>
    </location>
</feature>
<evidence type="ECO:0000313" key="8">
    <source>
        <dbReference type="EMBL" id="MCV7228385.1"/>
    </source>
</evidence>
<evidence type="ECO:0000313" key="9">
    <source>
        <dbReference type="Proteomes" id="UP001526201"/>
    </source>
</evidence>
<dbReference type="NCBIfam" id="TIGR02937">
    <property type="entry name" value="sigma70-ECF"/>
    <property type="match status" value="1"/>
</dbReference>
<dbReference type="InterPro" id="IPR036388">
    <property type="entry name" value="WH-like_DNA-bd_sf"/>
</dbReference>
<dbReference type="InterPro" id="IPR013325">
    <property type="entry name" value="RNA_pol_sigma_r2"/>
</dbReference>
<dbReference type="Pfam" id="PF08281">
    <property type="entry name" value="Sigma70_r4_2"/>
    <property type="match status" value="1"/>
</dbReference>
<keyword evidence="9" id="KW-1185">Reference proteome</keyword>
<dbReference type="SUPFAM" id="SSF88946">
    <property type="entry name" value="Sigma2 domain of RNA polymerase sigma factors"/>
    <property type="match status" value="1"/>
</dbReference>
<organism evidence="8 9">
    <name type="scientific">Mycolicibacterium komossense</name>
    <dbReference type="NCBI Taxonomy" id="1779"/>
    <lineage>
        <taxon>Bacteria</taxon>
        <taxon>Bacillati</taxon>
        <taxon>Actinomycetota</taxon>
        <taxon>Actinomycetes</taxon>
        <taxon>Mycobacteriales</taxon>
        <taxon>Mycobacteriaceae</taxon>
        <taxon>Mycolicibacterium</taxon>
    </lineage>
</organism>
<keyword evidence="3" id="KW-0731">Sigma factor</keyword>
<proteinExistence type="inferred from homology"/>
<dbReference type="Proteomes" id="UP001526201">
    <property type="component" value="Unassembled WGS sequence"/>
</dbReference>
<dbReference type="InterPro" id="IPR013249">
    <property type="entry name" value="RNA_pol_sigma70_r4_t2"/>
</dbReference>
<comment type="similarity">
    <text evidence="1">Belongs to the sigma-70 factor family. ECF subfamily.</text>
</comment>
<dbReference type="Gene3D" id="1.10.1740.10">
    <property type="match status" value="1"/>
</dbReference>
<accession>A0ABT3CFX5</accession>
<evidence type="ECO:0000256" key="2">
    <source>
        <dbReference type="ARBA" id="ARBA00023015"/>
    </source>
</evidence>
<sequence length="190" mass="21123">MIGHTSSDIGDASDEVLQAAARLGDPEAFDAIVNRYGPVLYRYARRMLSGEADAADVVQETFVAAWGQLSTFRGASSLRTWLFSICARKVVDTYRVKRAQPVEDWVLEPQVSQGSTLDPFAAVSNAAFLAALEQALAELPPRQRAAWLMREIELMSFPEIGDVLRLSSDAVRGHHHRATATLRILLRRWQ</sequence>
<keyword evidence="2" id="KW-0805">Transcription regulation</keyword>
<evidence type="ECO:0000256" key="4">
    <source>
        <dbReference type="ARBA" id="ARBA00023125"/>
    </source>
</evidence>
<evidence type="ECO:0000256" key="1">
    <source>
        <dbReference type="ARBA" id="ARBA00010641"/>
    </source>
</evidence>
<name>A0ABT3CFX5_9MYCO</name>
<dbReference type="InterPro" id="IPR039425">
    <property type="entry name" value="RNA_pol_sigma-70-like"/>
</dbReference>
<dbReference type="CDD" id="cd06171">
    <property type="entry name" value="Sigma70_r4"/>
    <property type="match status" value="1"/>
</dbReference>
<evidence type="ECO:0000259" key="7">
    <source>
        <dbReference type="Pfam" id="PF08281"/>
    </source>
</evidence>
<evidence type="ECO:0000256" key="3">
    <source>
        <dbReference type="ARBA" id="ARBA00023082"/>
    </source>
</evidence>
<dbReference type="Pfam" id="PF04542">
    <property type="entry name" value="Sigma70_r2"/>
    <property type="match status" value="1"/>
</dbReference>